<evidence type="ECO:0000313" key="3">
    <source>
        <dbReference type="Proteomes" id="UP001044222"/>
    </source>
</evidence>
<organism evidence="2 3">
    <name type="scientific">Anguilla anguilla</name>
    <name type="common">European freshwater eel</name>
    <name type="synonym">Muraena anguilla</name>
    <dbReference type="NCBI Taxonomy" id="7936"/>
    <lineage>
        <taxon>Eukaryota</taxon>
        <taxon>Metazoa</taxon>
        <taxon>Chordata</taxon>
        <taxon>Craniata</taxon>
        <taxon>Vertebrata</taxon>
        <taxon>Euteleostomi</taxon>
        <taxon>Actinopterygii</taxon>
        <taxon>Neopterygii</taxon>
        <taxon>Teleostei</taxon>
        <taxon>Anguilliformes</taxon>
        <taxon>Anguillidae</taxon>
        <taxon>Anguilla</taxon>
    </lineage>
</organism>
<dbReference type="AlphaFoldDB" id="A0A9D3LSX9"/>
<gene>
    <name evidence="2" type="ORF">ANANG_G00254840</name>
</gene>
<feature type="transmembrane region" description="Helical" evidence="1">
    <location>
        <begin position="40"/>
        <end position="58"/>
    </location>
</feature>
<dbReference type="Proteomes" id="UP001044222">
    <property type="component" value="Chromosome 14"/>
</dbReference>
<accession>A0A9D3LSX9</accession>
<dbReference type="Gene3D" id="2.60.470.10">
    <property type="entry name" value="Acid-sensing ion channels like domains"/>
    <property type="match status" value="1"/>
</dbReference>
<evidence type="ECO:0000256" key="1">
    <source>
        <dbReference type="SAM" id="Phobius"/>
    </source>
</evidence>
<proteinExistence type="predicted"/>
<protein>
    <submittedName>
        <fullName evidence="2">Uncharacterized protein</fullName>
    </submittedName>
</protein>
<evidence type="ECO:0000313" key="2">
    <source>
        <dbReference type="EMBL" id="KAG5836447.1"/>
    </source>
</evidence>
<keyword evidence="1" id="KW-0812">Transmembrane</keyword>
<keyword evidence="1" id="KW-1133">Transmembrane helix</keyword>
<keyword evidence="3" id="KW-1185">Reference proteome</keyword>
<name>A0A9D3LSX9_ANGAN</name>
<sequence length="73" mass="8251">MFEFYDRTGHDIKDMLLACHYRGTECGAENFDVPSKTQRGVFLSANVLMGSVFLVLLMKKNAAEPGEQLSREH</sequence>
<keyword evidence="1" id="KW-0472">Membrane</keyword>
<comment type="caution">
    <text evidence="2">The sequence shown here is derived from an EMBL/GenBank/DDBJ whole genome shotgun (WGS) entry which is preliminary data.</text>
</comment>
<dbReference type="EMBL" id="JAFIRN010000014">
    <property type="protein sequence ID" value="KAG5836447.1"/>
    <property type="molecule type" value="Genomic_DNA"/>
</dbReference>
<reference evidence="2" key="1">
    <citation type="submission" date="2021-01" db="EMBL/GenBank/DDBJ databases">
        <title>A chromosome-scale assembly of European eel, Anguilla anguilla.</title>
        <authorList>
            <person name="Henkel C."/>
            <person name="Jong-Raadsen S.A."/>
            <person name="Dufour S."/>
            <person name="Weltzien F.-A."/>
            <person name="Palstra A.P."/>
            <person name="Pelster B."/>
            <person name="Spaink H.P."/>
            <person name="Van Den Thillart G.E."/>
            <person name="Jansen H."/>
            <person name="Zahm M."/>
            <person name="Klopp C."/>
            <person name="Cedric C."/>
            <person name="Louis A."/>
            <person name="Berthelot C."/>
            <person name="Parey E."/>
            <person name="Roest Crollius H."/>
            <person name="Montfort J."/>
            <person name="Robinson-Rechavi M."/>
            <person name="Bucao C."/>
            <person name="Bouchez O."/>
            <person name="Gislard M."/>
            <person name="Lluch J."/>
            <person name="Milhes M."/>
            <person name="Lampietro C."/>
            <person name="Lopez Roques C."/>
            <person name="Donnadieu C."/>
            <person name="Braasch I."/>
            <person name="Desvignes T."/>
            <person name="Postlethwait J."/>
            <person name="Bobe J."/>
            <person name="Guiguen Y."/>
            <person name="Dirks R."/>
        </authorList>
    </citation>
    <scope>NUCLEOTIDE SEQUENCE</scope>
    <source>
        <strain evidence="2">Tag_6206</strain>
        <tissue evidence="2">Liver</tissue>
    </source>
</reference>